<dbReference type="AlphaFoldDB" id="A0A9Q8PMX9"/>
<sequence>MAPAANETTEKDELFATRNASDSPVSPKTLLPKTASPAPPNTDGLDYSDSEEGKEDTEERDRRSLADELPYPRGCEEGDTEASVGEVPQQRDSLKHATVLTQEFDLLRRKSSVLEKIEKFEKFEDTLRNAKIPRPLKVSRKDNAPERGITLKQGVSEPGLLPPPRPEDHAPEKAVGKNTSHPSNSAQHPDKWSTWLRSTCSNLSFPAEPSIFTVDQNTSTNGHIVSLLGPTPLFLAASPEAGLTSLRYILTFLPATHIPTNLKVKLSQGLSDAEMAMLRANEKRNKARAQGDHRIFNGLNSATNTSRAYNPPIYPPAPNDLVVLASPSSCTLSEELCFVRELYHYAEQHCRRWAR</sequence>
<feature type="compositionally biased region" description="Basic and acidic residues" evidence="1">
    <location>
        <begin position="57"/>
        <end position="66"/>
    </location>
</feature>
<feature type="region of interest" description="Disordered" evidence="1">
    <location>
        <begin position="134"/>
        <end position="191"/>
    </location>
</feature>
<gene>
    <name evidence="2" type="ORF">CLAFUR5_14634</name>
</gene>
<feature type="compositionally biased region" description="Acidic residues" evidence="1">
    <location>
        <begin position="46"/>
        <end position="56"/>
    </location>
</feature>
<organism evidence="2 3">
    <name type="scientific">Passalora fulva</name>
    <name type="common">Tomato leaf mold</name>
    <name type="synonym">Cladosporium fulvum</name>
    <dbReference type="NCBI Taxonomy" id="5499"/>
    <lineage>
        <taxon>Eukaryota</taxon>
        <taxon>Fungi</taxon>
        <taxon>Dikarya</taxon>
        <taxon>Ascomycota</taxon>
        <taxon>Pezizomycotina</taxon>
        <taxon>Dothideomycetes</taxon>
        <taxon>Dothideomycetidae</taxon>
        <taxon>Mycosphaerellales</taxon>
        <taxon>Mycosphaerellaceae</taxon>
        <taxon>Fulvia</taxon>
    </lineage>
</organism>
<proteinExistence type="predicted"/>
<dbReference type="KEGG" id="ffu:CLAFUR5_14634"/>
<evidence type="ECO:0000313" key="3">
    <source>
        <dbReference type="Proteomes" id="UP000756132"/>
    </source>
</evidence>
<name>A0A9Q8PMX9_PASFU</name>
<reference evidence="2" key="2">
    <citation type="journal article" date="2022" name="Microb. Genom.">
        <title>A chromosome-scale genome assembly of the tomato pathogen Cladosporium fulvum reveals a compartmentalized genome architecture and the presence of a dispensable chromosome.</title>
        <authorList>
            <person name="Zaccaron A.Z."/>
            <person name="Chen L.H."/>
            <person name="Samaras A."/>
            <person name="Stergiopoulos I."/>
        </authorList>
    </citation>
    <scope>NUCLEOTIDE SEQUENCE</scope>
    <source>
        <strain evidence="2">Race5_Kim</strain>
    </source>
</reference>
<evidence type="ECO:0000256" key="1">
    <source>
        <dbReference type="SAM" id="MobiDB-lite"/>
    </source>
</evidence>
<protein>
    <submittedName>
        <fullName evidence="2">Uncharacterized protein</fullName>
    </submittedName>
</protein>
<dbReference type="Proteomes" id="UP000756132">
    <property type="component" value="Chromosome 14"/>
</dbReference>
<evidence type="ECO:0000313" key="2">
    <source>
        <dbReference type="EMBL" id="UJO25408.1"/>
    </source>
</evidence>
<dbReference type="GeneID" id="71994512"/>
<feature type="compositionally biased region" description="Polar residues" evidence="1">
    <location>
        <begin position="177"/>
        <end position="187"/>
    </location>
</feature>
<dbReference type="EMBL" id="CP090176">
    <property type="protein sequence ID" value="UJO25408.1"/>
    <property type="molecule type" value="Genomic_DNA"/>
</dbReference>
<feature type="region of interest" description="Disordered" evidence="1">
    <location>
        <begin position="1"/>
        <end position="92"/>
    </location>
</feature>
<dbReference type="RefSeq" id="XP_047769774.1">
    <property type="nucleotide sequence ID" value="XM_047913782.1"/>
</dbReference>
<keyword evidence="3" id="KW-1185">Reference proteome</keyword>
<feature type="compositionally biased region" description="Basic and acidic residues" evidence="1">
    <location>
        <begin position="165"/>
        <end position="175"/>
    </location>
</feature>
<reference evidence="2" key="1">
    <citation type="submission" date="2021-12" db="EMBL/GenBank/DDBJ databases">
        <authorList>
            <person name="Zaccaron A."/>
            <person name="Stergiopoulos I."/>
        </authorList>
    </citation>
    <scope>NUCLEOTIDE SEQUENCE</scope>
    <source>
        <strain evidence="2">Race5_Kim</strain>
    </source>
</reference>
<accession>A0A9Q8PMX9</accession>